<dbReference type="Gene3D" id="1.20.5.170">
    <property type="match status" value="3"/>
</dbReference>
<dbReference type="PANTHER" id="PTHR23143:SF30">
    <property type="entry name" value="SPERMATID ASSOCIATED LIKE"/>
    <property type="match status" value="1"/>
</dbReference>
<dbReference type="Gene3D" id="6.10.250.3110">
    <property type="match status" value="1"/>
</dbReference>
<feature type="coiled-coil region" evidence="2">
    <location>
        <begin position="436"/>
        <end position="463"/>
    </location>
</feature>
<name>V7PXL6_PLAYE</name>
<feature type="region of interest" description="Disordered" evidence="3">
    <location>
        <begin position="1317"/>
        <end position="1367"/>
    </location>
</feature>
<feature type="compositionally biased region" description="Basic and acidic residues" evidence="3">
    <location>
        <begin position="1748"/>
        <end position="1783"/>
    </location>
</feature>
<accession>V7PXL6</accession>
<feature type="compositionally biased region" description="Polar residues" evidence="3">
    <location>
        <begin position="777"/>
        <end position="791"/>
    </location>
</feature>
<feature type="compositionally biased region" description="Polar residues" evidence="3">
    <location>
        <begin position="516"/>
        <end position="528"/>
    </location>
</feature>
<feature type="compositionally biased region" description="Acidic residues" evidence="3">
    <location>
        <begin position="1347"/>
        <end position="1367"/>
    </location>
</feature>
<proteinExistence type="inferred from homology"/>
<dbReference type="Gene3D" id="1.20.5.340">
    <property type="match status" value="2"/>
</dbReference>
<feature type="compositionally biased region" description="Basic and acidic residues" evidence="3">
    <location>
        <begin position="1388"/>
        <end position="1404"/>
    </location>
</feature>
<organism evidence="4 5">
    <name type="scientific">Plasmodium yoelii 17X</name>
    <dbReference type="NCBI Taxonomy" id="1323249"/>
    <lineage>
        <taxon>Eukaryota</taxon>
        <taxon>Sar</taxon>
        <taxon>Alveolata</taxon>
        <taxon>Apicomplexa</taxon>
        <taxon>Aconoidasida</taxon>
        <taxon>Haemosporida</taxon>
        <taxon>Plasmodiidae</taxon>
        <taxon>Plasmodium</taxon>
        <taxon>Plasmodium (Vinckeia)</taxon>
    </lineage>
</organism>
<feature type="coiled-coil region" evidence="2">
    <location>
        <begin position="2184"/>
        <end position="2267"/>
    </location>
</feature>
<feature type="region of interest" description="Disordered" evidence="3">
    <location>
        <begin position="759"/>
        <end position="791"/>
    </location>
</feature>
<keyword evidence="5" id="KW-1185">Reference proteome</keyword>
<evidence type="ECO:0000256" key="2">
    <source>
        <dbReference type="SAM" id="Coils"/>
    </source>
</evidence>
<evidence type="ECO:0000256" key="1">
    <source>
        <dbReference type="ARBA" id="ARBA00008368"/>
    </source>
</evidence>
<feature type="region of interest" description="Disordered" evidence="3">
    <location>
        <begin position="887"/>
        <end position="930"/>
    </location>
</feature>
<reference evidence="4 5" key="1">
    <citation type="submission" date="2013-11" db="EMBL/GenBank/DDBJ databases">
        <title>The Genome Sequence of Plasmodium yoelii 17X.</title>
        <authorList>
            <consortium name="The Broad Institute Genomics Platform"/>
            <consortium name="The Broad Institute Genome Sequencing Center for Infectious Disease"/>
            <person name="Neafsey D."/>
            <person name="Adams J."/>
            <person name="Walker B."/>
            <person name="Young S.K."/>
            <person name="Zeng Q."/>
            <person name="Gargeya S."/>
            <person name="Fitzgerald M."/>
            <person name="Haas B."/>
            <person name="Abouelleil A."/>
            <person name="Alvarado L."/>
            <person name="Chapman S.B."/>
            <person name="Gainer-Dewar J."/>
            <person name="Goldberg J."/>
            <person name="Griggs A."/>
            <person name="Gujja S."/>
            <person name="Hansen M."/>
            <person name="Howarth C."/>
            <person name="Imamovic A."/>
            <person name="Ireland A."/>
            <person name="Larimer J."/>
            <person name="McCowan C."/>
            <person name="Murphy C."/>
            <person name="Pearson M."/>
            <person name="Poon T.W."/>
            <person name="Priest M."/>
            <person name="Roberts A."/>
            <person name="Saif S."/>
            <person name="Shea T."/>
            <person name="Sykes S."/>
            <person name="Wortman J."/>
            <person name="Nusbaum C."/>
            <person name="Birren B."/>
        </authorList>
    </citation>
    <scope>NUCLEOTIDE SEQUENCE [LARGE SCALE GENOMIC DNA]</scope>
    <source>
        <strain evidence="4 5">17X</strain>
    </source>
</reference>
<protein>
    <submittedName>
        <fullName evidence="4">Uncharacterized protein</fullName>
    </submittedName>
</protein>
<feature type="compositionally biased region" description="Basic and acidic residues" evidence="3">
    <location>
        <begin position="1792"/>
        <end position="1845"/>
    </location>
</feature>
<dbReference type="PANTHER" id="PTHR23143">
    <property type="entry name" value="TRICHOHYALIN-RELATED"/>
    <property type="match status" value="1"/>
</dbReference>
<feature type="compositionally biased region" description="Basic and acidic residues" evidence="3">
    <location>
        <begin position="1321"/>
        <end position="1346"/>
    </location>
</feature>
<dbReference type="InterPro" id="IPR026737">
    <property type="entry name" value="GOLGA6L"/>
</dbReference>
<feature type="region of interest" description="Disordered" evidence="3">
    <location>
        <begin position="2304"/>
        <end position="2329"/>
    </location>
</feature>
<dbReference type="EMBL" id="KI635730">
    <property type="protein sequence ID" value="ETB62898.1"/>
    <property type="molecule type" value="Genomic_DNA"/>
</dbReference>
<feature type="compositionally biased region" description="Basic and acidic residues" evidence="3">
    <location>
        <begin position="1169"/>
        <end position="1179"/>
    </location>
</feature>
<evidence type="ECO:0000313" key="4">
    <source>
        <dbReference type="EMBL" id="ETB62898.1"/>
    </source>
</evidence>
<comment type="similarity">
    <text evidence="1">Belongs to the GOLGA6 family.</text>
</comment>
<feature type="region of interest" description="Disordered" evidence="3">
    <location>
        <begin position="1250"/>
        <end position="1272"/>
    </location>
</feature>
<keyword evidence="2" id="KW-0175">Coiled coil</keyword>
<evidence type="ECO:0000256" key="3">
    <source>
        <dbReference type="SAM" id="MobiDB-lite"/>
    </source>
</evidence>
<feature type="compositionally biased region" description="Acidic residues" evidence="3">
    <location>
        <begin position="2315"/>
        <end position="2325"/>
    </location>
</feature>
<feature type="region of interest" description="Disordered" evidence="3">
    <location>
        <begin position="492"/>
        <end position="528"/>
    </location>
</feature>
<feature type="region of interest" description="Disordered" evidence="3">
    <location>
        <begin position="1158"/>
        <end position="1195"/>
    </location>
</feature>
<feature type="region of interest" description="Disordered" evidence="3">
    <location>
        <begin position="1748"/>
        <end position="1845"/>
    </location>
</feature>
<feature type="compositionally biased region" description="Basic and acidic residues" evidence="3">
    <location>
        <begin position="763"/>
        <end position="776"/>
    </location>
</feature>
<dbReference type="OrthoDB" id="387698at2759"/>
<sequence length="2880" mass="337975">MSSSLRNISIKSVLNKKKTKIKKESYIENAHINEIVGCDTNTDHNEPNVFSKKEKKTNIENLNNSDYQRNCSNLGSLKNVIEKHELKNKNRNTTKACLINKDDENNIYNVKKFKKKKKNMIKKMSLPMNSKVASINKNTKKNVENITLNFIDTNVNGDEKASDFITHSINEKVKLQGYDFYKNKKSVIMKKSQNANIFKKTKNIKLLFKGKNIKEILNKKKNTKIANHDQQQKNKCCNLNIDKTKSNSNNSENFCNEENTNNLSINNFDNIHDNSYYNINNLDNKENGNTYTNPRCNIDTEKDCIYSMYHKNDIIDNIKYSEKYNKDNLLENEDIKNSDHVTFLKEEINDDNYLSTNCKSIHVNQNKINNNCSEYNDMYTNQQSNESRDGYITYKTCVLLNELGDTNNILCENGEYLSVNGYGSNNNEHKGEEKGEEIEEEVGEEMEEEMNEEMEEMGEVMNEGDCIVNPDVRDHLDVNKIEYEISQHNELDGMEMSKNISPVDKNQSLDEDNKNYESSSSNFNDLTDGSISSISDSFSLKRLPRIPKNINLIDSNEDITKLDEEDLCSSSLNINLKGCKKKEKKGKRKRELKKNGISKVYENDKTCYYSTTVSNNKLNISQEIYEDNNIVSVSEEHSSSYLEVGYDMNSNISWEGKIKDEYESICDKNIIRCKQNSDNFEPVNKDLNNDSGCESNFLTKIKKKINKYDLSKSDNYFIDNINDEKKNVEKFYFANSEHSYSNNSSLNLNMCIQDSNGKKNNISKKENNNDDTHYSDENNFLTSNSLNMQNSDHSSAINIENTGDLKESQENIEIENEDKKIIYHSDNNSNFVNQDNNAMDLSLLEMGEFGRKNQEIYPIQCDDASNNESEQEDDNCIRINNYNADKNEKYEGSDADKNEKYEDSDADKNEKYEDSDADKNEKYEDSDADKNEYLVTPRFYSSNILSNVDKNFHGDSETVQYRDDIIVHYRNVDNNPSAELFYSSSSLSSHNSLEQSQTKMHDNKILTNNNEEEIKIMYFSNEHEDTINEKSDTSFENENNNYKIEDSMEISESVNLVNYVEYAQNDDTEFEKNEIVDKDRNKDNSEQTKYKNDSKKEVKPEMGYKINDNYSTMVDSSFLIEDEKDGKLENNSLNDDRKKKKKTIFKANILQSIKKFMGKRGAPSPKKIAQREEAEKGEENAEVINAEVEPEKGEEDVEVINAEIEAEKGEENAEEIDIEVEAEKEEEINVEIEAEKEDEMYVEIETEKEDEMYVEVEPEKEEEIDVEVDSEKEEEIYVEIEAEKEDEMYVEVEPERKEEIDVKVESEKEEEIYVEIEAEKEEEKPEEISAEIEPERKEEIDVKVESEKEEEIDVEVEVEKEEEKPEEIDVGVEAEKDEEIYVEVEEEKNEKEYDNNNDKTDNNRYEQSISLDRDKLEYKHFYVSNKNTEMLNINKNIFDQNIKYYKRTKSMEYNSSLYINKDYEKKHAYSDDENIKINNKLTRQKTEQHNKNFIKIDETYDKECDLKYGDKKTKNKNENYHDKELKYNSNDDSSVCSEFDNKKYISTIKSLLHEFMEKKTISKNTNISVEEEIIDVIPSAKIIESKIAKEGSIGINIVEAEEDAFTSIPICTNPKINEENERIEDSKLLQDVKEDGKKNIPSNIIDEINMIKINNDQLTKENDSLKTNYYNLANLIDAIKKEKSKYEFENGSLKEQNTELKSDNETLRCDNETLRSDNETLRSDIETLISDIETLRCDNDSLKEQNTELRSDNDLLRSDNETLKSDNDKSDNDLLRSDNETLKSDNGSLKEQNTELRSDIETFRSDNDSLRTDNETLKSDNDSLKEQNTELRSDNDSLRNDNETLRCDNDSLKEQNAELRCDNDSLRSDIETLRCDNDSLRSDIETLRSDNDSLKEQNTELRSDNDSLKEQNTELRCDNDSLRSDIDTLRCDNDDNDSLRSDIETLRCDNDSLRSDIETLRCDNDSLRSDIEKLRSDNETLKSENKTIKEQNGELTHKGEELHKQDEEWENKISKLMEENEKIKKDMEKIYKEKNKTKKEYEILLEEKNGLKAENINNILKIKLLKDEITKFNNSRTELEIELKNNKTNIMQKNEDINNKNILIDELVSEQKILEEKIFIYNAKIKEIESKDIENNNLKIEISEIKNIINSKDIEICEIKTNEYALREEIKKYINMADVDKQRINNLMKEVDIYRTDLESINLEVKKYQDEAKAHEDESDKIKKELDAYRHEIEKIRAESNKIDEENNKYKNEINLLRKDNDELKNKVAYFDAKEDEFFKKEKINKDCELTKFDHVKKENEIMQSKDEGNIFDNDKDDDSEDPDESIINNKESKKNKLYNFFKNITINKSSPRENLMNLFGKKKIEILNNKEVEIQAKLDYTNYGKICEEIDELDLEKLQNAHKQLIKEYIFLEYFFKEYKNDKEKLDIKNKYNEDEEITKIYNIINKLNPEKKREVFQYLEQLCRSLSSSEICKDDEKKNKVNNFENKFENKFENNFENNFEEIEWLNMIKKLFIKLDTNENDTILDKIFKKTNEIIKNVKIIRNDLSNINSSNNNNDNYMNTQIDCFKIIAHLNTIFGDILFINSNITLIQQTIKDKNKFMDNSKLDVFKNIDADNDKAKDTAFNKMENQTNKKSEEMNFVKGIHKSILHELLNEECNKNNTENIKDDEENYFEWEKNLITFFELCFCSDLFIILCHLCKGINEINSYVKKNEDDKLERSIFYFMKSLDDIINFYKSDNVNTYFLEPYLDLFYLIKHYIIKVEHIIKSEKKNKIFKIVYEIYNIKKIIRFILLSFFKFHNINTLFEIQPPLYHSTVTTVSEINQQNYKNVKDAKKKINLTNSSYIDEDENMLSGKFDKDENMLSGKFDKDENMLSGKF</sequence>
<feature type="region of interest" description="Disordered" evidence="3">
    <location>
        <begin position="1385"/>
        <end position="1404"/>
    </location>
</feature>
<feature type="region of interest" description="Disordered" evidence="3">
    <location>
        <begin position="1982"/>
        <end position="2004"/>
    </location>
</feature>
<feature type="region of interest" description="Disordered" evidence="3">
    <location>
        <begin position="1076"/>
        <end position="1097"/>
    </location>
</feature>
<dbReference type="Proteomes" id="UP000018538">
    <property type="component" value="Unassembled WGS sequence"/>
</dbReference>
<gene>
    <name evidence="4" type="ORF">YYC_00530</name>
</gene>
<evidence type="ECO:0000313" key="5">
    <source>
        <dbReference type="Proteomes" id="UP000018538"/>
    </source>
</evidence>